<dbReference type="Gene3D" id="3.40.630.190">
    <property type="entry name" value="LCP protein"/>
    <property type="match status" value="1"/>
</dbReference>
<dbReference type="EMBL" id="JACRSZ010000010">
    <property type="protein sequence ID" value="MBC8573502.1"/>
    <property type="molecule type" value="Genomic_DNA"/>
</dbReference>
<dbReference type="InterPro" id="IPR004474">
    <property type="entry name" value="LytR_CpsA_psr"/>
</dbReference>
<evidence type="ECO:0000313" key="3">
    <source>
        <dbReference type="EMBL" id="MBC8573502.1"/>
    </source>
</evidence>
<comment type="similarity">
    <text evidence="1">Belongs to the LytR/CpsA/Psr (LCP) family.</text>
</comment>
<dbReference type="Pfam" id="PF03816">
    <property type="entry name" value="LytR_cpsA_psr"/>
    <property type="match status" value="1"/>
</dbReference>
<evidence type="ECO:0000313" key="4">
    <source>
        <dbReference type="Proteomes" id="UP000657421"/>
    </source>
</evidence>
<name>A0ABR7NAS5_9FIRM</name>
<protein>
    <submittedName>
        <fullName evidence="3">LCP family protein</fullName>
    </submittedName>
</protein>
<dbReference type="PANTHER" id="PTHR33392:SF6">
    <property type="entry name" value="POLYISOPRENYL-TEICHOIC ACID--PEPTIDOGLYCAN TEICHOIC ACID TRANSFERASE TAGU"/>
    <property type="match status" value="1"/>
</dbReference>
<evidence type="ECO:0000259" key="2">
    <source>
        <dbReference type="Pfam" id="PF03816"/>
    </source>
</evidence>
<accession>A0ABR7NAS5</accession>
<dbReference type="NCBIfam" id="TIGR00350">
    <property type="entry name" value="lytR_cpsA_psr"/>
    <property type="match status" value="1"/>
</dbReference>
<dbReference type="Proteomes" id="UP000657421">
    <property type="component" value="Unassembled WGS sequence"/>
</dbReference>
<comment type="caution">
    <text evidence="3">The sequence shown here is derived from an EMBL/GenBank/DDBJ whole genome shotgun (WGS) entry which is preliminary data.</text>
</comment>
<gene>
    <name evidence="3" type="ORF">H8716_10480</name>
</gene>
<reference evidence="3 4" key="1">
    <citation type="submission" date="2020-08" db="EMBL/GenBank/DDBJ databases">
        <title>Genome public.</title>
        <authorList>
            <person name="Liu C."/>
            <person name="Sun Q."/>
        </authorList>
    </citation>
    <scope>NUCLEOTIDE SEQUENCE [LARGE SCALE GENOMIC DNA]</scope>
    <source>
        <strain evidence="3 4">NSJ-46</strain>
    </source>
</reference>
<organism evidence="3 4">
    <name type="scientific">Jingyaoa shaoxingensis</name>
    <dbReference type="NCBI Taxonomy" id="2763671"/>
    <lineage>
        <taxon>Bacteria</taxon>
        <taxon>Bacillati</taxon>
        <taxon>Bacillota</taxon>
        <taxon>Clostridia</taxon>
        <taxon>Lachnospirales</taxon>
        <taxon>Lachnospiraceae</taxon>
        <taxon>Jingyaoa</taxon>
    </lineage>
</organism>
<proteinExistence type="inferred from homology"/>
<sequence length="345" mass="39182">MSKKKKRKKKRLRWIKFLFEILVLTILALVLFLAYKYTQITKTTIQEDQLVVNTDIPEDEWNRMKNYTTLALFGVDSRIGALESGANSDTIMVCSINNETKEVHLASVYRDTYLDTTDGEYRKCTEVYSIGGAQQSISMLNKNLDLNITDYVTVNFQALVELVDMFGGVDITLSEGEVVWLNGYLVEEREVLEQECEDVPGPGMQHLNGMQALAYSRIRYIGLDYERTERQRTVLEQVMKKAQDCDLIQLNEMIDTILPMVSTSLSITDMAKLVTGIGKYTMDETVGFPFDKKTMDINNSDCVVAVDLAENVRQLHSYLYGSKDYIPSEAVQEISGEIRSVTGIE</sequence>
<feature type="domain" description="Cell envelope-related transcriptional attenuator" evidence="2">
    <location>
        <begin position="87"/>
        <end position="243"/>
    </location>
</feature>
<keyword evidence="4" id="KW-1185">Reference proteome</keyword>
<dbReference type="PANTHER" id="PTHR33392">
    <property type="entry name" value="POLYISOPRENYL-TEICHOIC ACID--PEPTIDOGLYCAN TEICHOIC ACID TRANSFERASE TAGU"/>
    <property type="match status" value="1"/>
</dbReference>
<dbReference type="InterPro" id="IPR050922">
    <property type="entry name" value="LytR/CpsA/Psr_CW_biosynth"/>
</dbReference>
<evidence type="ECO:0000256" key="1">
    <source>
        <dbReference type="ARBA" id="ARBA00006068"/>
    </source>
</evidence>
<dbReference type="RefSeq" id="WP_249308776.1">
    <property type="nucleotide sequence ID" value="NZ_JACRSZ010000010.1"/>
</dbReference>